<dbReference type="EMBL" id="CWQJ01000001">
    <property type="protein sequence ID" value="CSB54901.1"/>
    <property type="molecule type" value="Genomic_DNA"/>
</dbReference>
<protein>
    <submittedName>
        <fullName evidence="1">Uncharacterized protein</fullName>
    </submittedName>
</protein>
<sequence>MATQFGFLNLEIAWQRRAYGCHCNFQTLTTVGCTTHDVQKLFFAYIDFGDAQFVSIWMLSTLNHVTHFYAVEHTSHSQYVVHFQTRHCNLVS</sequence>
<dbReference type="Proteomes" id="UP000046067">
    <property type="component" value="Unassembled WGS sequence"/>
</dbReference>
<dbReference type="AlphaFoldDB" id="A0A655UR51"/>
<evidence type="ECO:0000313" key="2">
    <source>
        <dbReference type="Proteomes" id="UP000046067"/>
    </source>
</evidence>
<accession>A0A655UR51</accession>
<gene>
    <name evidence="1" type="ORF">ERS013201_00234</name>
</gene>
<organism evidence="1 2">
    <name type="scientific">Vibrio cholerae</name>
    <dbReference type="NCBI Taxonomy" id="666"/>
    <lineage>
        <taxon>Bacteria</taxon>
        <taxon>Pseudomonadati</taxon>
        <taxon>Pseudomonadota</taxon>
        <taxon>Gammaproteobacteria</taxon>
        <taxon>Vibrionales</taxon>
        <taxon>Vibrionaceae</taxon>
        <taxon>Vibrio</taxon>
    </lineage>
</organism>
<reference evidence="1 2" key="1">
    <citation type="submission" date="2015-07" db="EMBL/GenBank/DDBJ databases">
        <authorList>
            <consortium name="Pathogen Informatics"/>
        </authorList>
    </citation>
    <scope>NUCLEOTIDE SEQUENCE [LARGE SCALE GENOMIC DNA]</scope>
    <source>
        <strain evidence="1 2">A325</strain>
    </source>
</reference>
<evidence type="ECO:0000313" key="1">
    <source>
        <dbReference type="EMBL" id="CSB54901.1"/>
    </source>
</evidence>
<proteinExistence type="predicted"/>
<name>A0A655UR51_VIBCL</name>